<keyword evidence="3" id="KW-1185">Reference proteome</keyword>
<reference evidence="2 3" key="1">
    <citation type="submission" date="2019-03" db="EMBL/GenBank/DDBJ databases">
        <title>First draft genome of Liparis tanakae, snailfish: a comprehensive survey of snailfish specific genes.</title>
        <authorList>
            <person name="Kim W."/>
            <person name="Song I."/>
            <person name="Jeong J.-H."/>
            <person name="Kim D."/>
            <person name="Kim S."/>
            <person name="Ryu S."/>
            <person name="Song J.Y."/>
            <person name="Lee S.K."/>
        </authorList>
    </citation>
    <scope>NUCLEOTIDE SEQUENCE [LARGE SCALE GENOMIC DNA]</scope>
    <source>
        <tissue evidence="2">Muscle</tissue>
    </source>
</reference>
<protein>
    <submittedName>
        <fullName evidence="2">Uncharacterized protein</fullName>
    </submittedName>
</protein>
<name>A0A4Z2GD73_9TELE</name>
<accession>A0A4Z2GD73</accession>
<evidence type="ECO:0000313" key="3">
    <source>
        <dbReference type="Proteomes" id="UP000314294"/>
    </source>
</evidence>
<evidence type="ECO:0000313" key="2">
    <source>
        <dbReference type="EMBL" id="TNN51210.1"/>
    </source>
</evidence>
<evidence type="ECO:0000256" key="1">
    <source>
        <dbReference type="SAM" id="MobiDB-lite"/>
    </source>
</evidence>
<comment type="caution">
    <text evidence="2">The sequence shown here is derived from an EMBL/GenBank/DDBJ whole genome shotgun (WGS) entry which is preliminary data.</text>
</comment>
<sequence length="60" mass="6354">MAASEERPGSGSGSATGVPVCRSGLSLMTGEDGAVTYLSLRSHGRARKMMLRSQQDDIQR</sequence>
<dbReference type="Proteomes" id="UP000314294">
    <property type="component" value="Unassembled WGS sequence"/>
</dbReference>
<organism evidence="2 3">
    <name type="scientific">Liparis tanakae</name>
    <name type="common">Tanaka's snailfish</name>
    <dbReference type="NCBI Taxonomy" id="230148"/>
    <lineage>
        <taxon>Eukaryota</taxon>
        <taxon>Metazoa</taxon>
        <taxon>Chordata</taxon>
        <taxon>Craniata</taxon>
        <taxon>Vertebrata</taxon>
        <taxon>Euteleostomi</taxon>
        <taxon>Actinopterygii</taxon>
        <taxon>Neopterygii</taxon>
        <taxon>Teleostei</taxon>
        <taxon>Neoteleostei</taxon>
        <taxon>Acanthomorphata</taxon>
        <taxon>Eupercaria</taxon>
        <taxon>Perciformes</taxon>
        <taxon>Cottioidei</taxon>
        <taxon>Cottales</taxon>
        <taxon>Liparidae</taxon>
        <taxon>Liparis</taxon>
    </lineage>
</organism>
<gene>
    <name evidence="2" type="ORF">EYF80_038584</name>
</gene>
<proteinExistence type="predicted"/>
<feature type="region of interest" description="Disordered" evidence="1">
    <location>
        <begin position="1"/>
        <end position="20"/>
    </location>
</feature>
<dbReference type="EMBL" id="SRLO01000590">
    <property type="protein sequence ID" value="TNN51210.1"/>
    <property type="molecule type" value="Genomic_DNA"/>
</dbReference>
<dbReference type="AlphaFoldDB" id="A0A4Z2GD73"/>